<dbReference type="EMBL" id="GG749434">
    <property type="protein sequence ID" value="KMW67805.1"/>
    <property type="molecule type" value="Genomic_DNA"/>
</dbReference>
<keyword evidence="1" id="KW-1133">Transmembrane helix</keyword>
<evidence type="ECO:0000313" key="2">
    <source>
        <dbReference type="EMBL" id="KMW67805.1"/>
    </source>
</evidence>
<protein>
    <submittedName>
        <fullName evidence="2">Uncharacterized protein</fullName>
    </submittedName>
</protein>
<reference evidence="2" key="1">
    <citation type="submission" date="2010-03" db="EMBL/GenBank/DDBJ databases">
        <title>Annotation of Blastomyces dermatitidis strain ATCC 18188.</title>
        <authorList>
            <consortium name="The Broad Institute Genome Sequencing Platform"/>
            <consortium name="Broad Institute Genome Sequencing Center for Infectious Disease."/>
            <person name="Cuomo C."/>
            <person name="Klein B."/>
            <person name="Sullivan T."/>
            <person name="Heitman J."/>
            <person name="Young S."/>
            <person name="Zeng Q."/>
            <person name="Gargeya S."/>
            <person name="Alvarado L."/>
            <person name="Berlin A.M."/>
            <person name="Chapman S.B."/>
            <person name="Chen Z."/>
            <person name="Freedman E."/>
            <person name="Gellesch M."/>
            <person name="Goldberg J."/>
            <person name="Griggs A."/>
            <person name="Gujja S."/>
            <person name="Heilman E."/>
            <person name="Heiman D."/>
            <person name="Howarth C."/>
            <person name="Mehta T."/>
            <person name="Neiman D."/>
            <person name="Pearson M."/>
            <person name="Roberts A."/>
            <person name="Saif S."/>
            <person name="Shea T."/>
            <person name="Shenoy N."/>
            <person name="Sisk P."/>
            <person name="Stolte C."/>
            <person name="Sykes S."/>
            <person name="White J."/>
            <person name="Yandava C."/>
            <person name="Haas B."/>
            <person name="Nusbaum C."/>
            <person name="Birren B."/>
        </authorList>
    </citation>
    <scope>NUCLEOTIDE SEQUENCE</scope>
    <source>
        <strain evidence="2">ATCC 18188</strain>
    </source>
</reference>
<feature type="transmembrane region" description="Helical" evidence="1">
    <location>
        <begin position="46"/>
        <end position="70"/>
    </location>
</feature>
<dbReference type="AlphaFoldDB" id="A0A0J9ERM2"/>
<dbReference type="Proteomes" id="UP000007802">
    <property type="component" value="Unassembled WGS sequence"/>
</dbReference>
<organism evidence="2">
    <name type="scientific">Ajellomyces dermatitidis (strain ATCC 18188 / CBS 674.68)</name>
    <name type="common">Blastomyces dermatitidis</name>
    <dbReference type="NCBI Taxonomy" id="653446"/>
    <lineage>
        <taxon>Eukaryota</taxon>
        <taxon>Fungi</taxon>
        <taxon>Dikarya</taxon>
        <taxon>Ascomycota</taxon>
        <taxon>Pezizomycotina</taxon>
        <taxon>Eurotiomycetes</taxon>
        <taxon>Eurotiomycetidae</taxon>
        <taxon>Onygenales</taxon>
        <taxon>Ajellomycetaceae</taxon>
        <taxon>Blastomyces</taxon>
    </lineage>
</organism>
<keyword evidence="1" id="KW-0472">Membrane</keyword>
<sequence>MTVREVRNEPDTDALTGRRDNISLQSTATFTTAVREVEEDVAMKAVLLRLIDTAAFNLAFLMITEVITALQRHLLLTKKMSE</sequence>
<proteinExistence type="predicted"/>
<gene>
    <name evidence="2" type="ORF">BDDG_12338</name>
</gene>
<name>A0A0J9ERM2_AJEDA</name>
<accession>A0A0J9ERM2</accession>
<evidence type="ECO:0000256" key="1">
    <source>
        <dbReference type="SAM" id="Phobius"/>
    </source>
</evidence>
<keyword evidence="1" id="KW-0812">Transmembrane</keyword>